<organism evidence="3 4">
    <name type="scientific">Psychrobacter immobilis</name>
    <dbReference type="NCBI Taxonomy" id="498"/>
    <lineage>
        <taxon>Bacteria</taxon>
        <taxon>Pseudomonadati</taxon>
        <taxon>Pseudomonadota</taxon>
        <taxon>Gammaproteobacteria</taxon>
        <taxon>Moraxellales</taxon>
        <taxon>Moraxellaceae</taxon>
        <taxon>Psychrobacter</taxon>
    </lineage>
</organism>
<gene>
    <name evidence="3" type="ORF">C8D84_109100</name>
</gene>
<evidence type="ECO:0000313" key="3">
    <source>
        <dbReference type="EMBL" id="PWK11180.1"/>
    </source>
</evidence>
<evidence type="ECO:0000256" key="2">
    <source>
        <dbReference type="SAM" id="Phobius"/>
    </source>
</evidence>
<dbReference type="AlphaFoldDB" id="A0A2V1ZZV0"/>
<protein>
    <submittedName>
        <fullName evidence="3">Uncharacterized protein</fullName>
    </submittedName>
</protein>
<proteinExistence type="predicted"/>
<feature type="transmembrane region" description="Helical" evidence="2">
    <location>
        <begin position="28"/>
        <end position="48"/>
    </location>
</feature>
<dbReference type="RefSeq" id="WP_170108294.1">
    <property type="nucleotide sequence ID" value="NZ_CAJGZY010000011.1"/>
</dbReference>
<sequence>MTTLNNKPSSKPERQLNKRPKSKESLSFATWVLLIISFTLLAYALYVIQTRIL</sequence>
<dbReference type="Proteomes" id="UP000245655">
    <property type="component" value="Unassembled WGS sequence"/>
</dbReference>
<keyword evidence="2" id="KW-0812">Transmembrane</keyword>
<feature type="region of interest" description="Disordered" evidence="1">
    <location>
        <begin position="1"/>
        <end position="23"/>
    </location>
</feature>
<keyword evidence="2" id="KW-1133">Transmembrane helix</keyword>
<evidence type="ECO:0000313" key="4">
    <source>
        <dbReference type="Proteomes" id="UP000245655"/>
    </source>
</evidence>
<name>A0A2V1ZZV0_PSYIM</name>
<reference evidence="3 4" key="1">
    <citation type="submission" date="2018-05" db="EMBL/GenBank/DDBJ databases">
        <title>Genomic Encyclopedia of Type Strains, Phase IV (KMG-IV): sequencing the most valuable type-strain genomes for metagenomic binning, comparative biology and taxonomic classification.</title>
        <authorList>
            <person name="Goeker M."/>
        </authorList>
    </citation>
    <scope>NUCLEOTIDE SEQUENCE [LARGE SCALE GENOMIC DNA]</scope>
    <source>
        <strain evidence="3 4">DSM 7229</strain>
    </source>
</reference>
<dbReference type="EMBL" id="QGGM01000009">
    <property type="protein sequence ID" value="PWK11180.1"/>
    <property type="molecule type" value="Genomic_DNA"/>
</dbReference>
<comment type="caution">
    <text evidence="3">The sequence shown here is derived from an EMBL/GenBank/DDBJ whole genome shotgun (WGS) entry which is preliminary data.</text>
</comment>
<keyword evidence="2" id="KW-0472">Membrane</keyword>
<dbReference type="GeneID" id="60256497"/>
<keyword evidence="4" id="KW-1185">Reference proteome</keyword>
<evidence type="ECO:0000256" key="1">
    <source>
        <dbReference type="SAM" id="MobiDB-lite"/>
    </source>
</evidence>
<accession>A0A2V1ZZV0</accession>